<organism evidence="2 3">
    <name type="scientific">Tannerella sp. oral taxon BU063 isolate Cell 6/7/9</name>
    <dbReference type="NCBI Taxonomy" id="1411021"/>
    <lineage>
        <taxon>Bacteria</taxon>
        <taxon>Pseudomonadati</taxon>
        <taxon>Bacteroidota</taxon>
        <taxon>Bacteroidia</taxon>
        <taxon>Bacteroidales</taxon>
        <taxon>Tannerellaceae</taxon>
        <taxon>Tannerella</taxon>
    </lineage>
</organism>
<name>W2CST8_9BACT</name>
<comment type="caution">
    <text evidence="2">The sequence shown here is derived from an EMBL/GenBank/DDBJ whole genome shotgun (WGS) entry which is preliminary data.</text>
</comment>
<dbReference type="EMBL" id="AYYD01000792">
    <property type="protein sequence ID" value="ETK10215.1"/>
    <property type="molecule type" value="Genomic_DNA"/>
</dbReference>
<keyword evidence="3" id="KW-1185">Reference proteome</keyword>
<dbReference type="Pfam" id="PF14127">
    <property type="entry name" value="DUF4294"/>
    <property type="match status" value="1"/>
</dbReference>
<sequence length="213" mass="24334">MMKRCRYAILTLLALLCLAGSAAAQKQRLTIDAGSKRIRIVIPDGYALGSVENGDTIPHVYLPTVYVFPELTFKNDKERQQYNKLVRDVKRTLPYARLIYETLIETYEYIETLPDEKSKQAHLKRMEKELYAQYKPELKKLTLSQGKLLIKLVDRECHQSSYNLAKAYLGSFRAGFWNIFAGMFGASLKTKYDPNGKDALTERVVLLVQCGAI</sequence>
<gene>
    <name evidence="2" type="ORF">T231_06060</name>
</gene>
<evidence type="ECO:0000256" key="1">
    <source>
        <dbReference type="SAM" id="SignalP"/>
    </source>
</evidence>
<feature type="signal peptide" evidence="1">
    <location>
        <begin position="1"/>
        <end position="24"/>
    </location>
</feature>
<keyword evidence="1" id="KW-0732">Signal</keyword>
<accession>W2CST8</accession>
<evidence type="ECO:0000313" key="3">
    <source>
        <dbReference type="Proteomes" id="UP000018874"/>
    </source>
</evidence>
<evidence type="ECO:0000313" key="2">
    <source>
        <dbReference type="EMBL" id="ETK10215.1"/>
    </source>
</evidence>
<proteinExistence type="predicted"/>
<reference evidence="2 3" key="1">
    <citation type="submission" date="2013-11" db="EMBL/GenBank/DDBJ databases">
        <title>Single cell genomics of uncultured Tannerella BU063 (oral taxon 286).</title>
        <authorList>
            <person name="Beall C.J."/>
            <person name="Campbell A.G."/>
            <person name="Griffen A.L."/>
            <person name="Podar M."/>
            <person name="Leys E.J."/>
        </authorList>
    </citation>
    <scope>NUCLEOTIDE SEQUENCE [LARGE SCALE GENOMIC DNA]</scope>
    <source>
        <strain evidence="2">Cell 6/7/9</strain>
    </source>
</reference>
<dbReference type="PATRIC" id="fig|1411021.3.peg.639"/>
<feature type="chain" id="PRO_5004813092" description="DUF4294 domain-containing protein" evidence="1">
    <location>
        <begin position="25"/>
        <end position="213"/>
    </location>
</feature>
<dbReference type="AlphaFoldDB" id="W2CST8"/>
<dbReference type="InterPro" id="IPR025636">
    <property type="entry name" value="DUF4294"/>
</dbReference>
<evidence type="ECO:0008006" key="4">
    <source>
        <dbReference type="Google" id="ProtNLM"/>
    </source>
</evidence>
<dbReference type="Proteomes" id="UP000018874">
    <property type="component" value="Unassembled WGS sequence"/>
</dbReference>
<protein>
    <recommendedName>
        <fullName evidence="4">DUF4294 domain-containing protein</fullName>
    </recommendedName>
</protein>